<organism evidence="2 3">
    <name type="scientific">Haemophilus parahaemolyticus</name>
    <dbReference type="NCBI Taxonomy" id="735"/>
    <lineage>
        <taxon>Bacteria</taxon>
        <taxon>Pseudomonadati</taxon>
        <taxon>Pseudomonadota</taxon>
        <taxon>Gammaproteobacteria</taxon>
        <taxon>Pasteurellales</taxon>
        <taxon>Pasteurellaceae</taxon>
        <taxon>Haemophilus</taxon>
    </lineage>
</organism>
<evidence type="ECO:0000256" key="1">
    <source>
        <dbReference type="SAM" id="Phobius"/>
    </source>
</evidence>
<dbReference type="RefSeq" id="WP_005707243.1">
    <property type="nucleotide sequence ID" value="NZ_CP038817.1"/>
</dbReference>
<gene>
    <name evidence="2" type="ORF">E5Q53_04440</name>
</gene>
<dbReference type="GeneID" id="78224344"/>
<keyword evidence="1" id="KW-1133">Transmembrane helix</keyword>
<evidence type="ECO:0000313" key="2">
    <source>
        <dbReference type="EMBL" id="QEN10750.1"/>
    </source>
</evidence>
<protein>
    <submittedName>
        <fullName evidence="2">Uncharacterized protein</fullName>
    </submittedName>
</protein>
<proteinExistence type="predicted"/>
<sequence>MDFLPDVTKLYSYLIQLDSVNIKAIFSIIVAFIGYLKAKKYVEAFKQKPSELISEFYFLEDMINNSNVIPKNLKEDLYIILCKIARPNIEIVSSEIQSAVKYIFDEKKDINLIRAFLYTDKLILKDGKINYKKNYKFKEKAFARLYFIFAFLSLIPSALVQFKPFNQIEIGQFITISLMFLLCFGTLAYVSLVRYSKFFWANKLLDGMK</sequence>
<feature type="transmembrane region" description="Helical" evidence="1">
    <location>
        <begin position="20"/>
        <end position="38"/>
    </location>
</feature>
<keyword evidence="1" id="KW-0472">Membrane</keyword>
<evidence type="ECO:0000313" key="3">
    <source>
        <dbReference type="Proteomes" id="UP000323974"/>
    </source>
</evidence>
<name>A0AAE6JR13_HAEPH</name>
<dbReference type="KEGG" id="hpaa:E5Q53_04440"/>
<dbReference type="Proteomes" id="UP000323974">
    <property type="component" value="Chromosome"/>
</dbReference>
<dbReference type="AlphaFoldDB" id="A0AAE6JR13"/>
<feature type="transmembrane region" description="Helical" evidence="1">
    <location>
        <begin position="141"/>
        <end position="160"/>
    </location>
</feature>
<keyword evidence="1" id="KW-0812">Transmembrane</keyword>
<dbReference type="EMBL" id="CP038817">
    <property type="protein sequence ID" value="QEN10750.1"/>
    <property type="molecule type" value="Genomic_DNA"/>
</dbReference>
<feature type="transmembrane region" description="Helical" evidence="1">
    <location>
        <begin position="172"/>
        <end position="193"/>
    </location>
</feature>
<accession>A0AAE6JR13</accession>
<reference evidence="2 3" key="1">
    <citation type="submission" date="2019-04" db="EMBL/GenBank/DDBJ databases">
        <title>Complete Genome and Methylome Analysis of Haemophilus haemolyticus NEB129.</title>
        <authorList>
            <person name="Fomenkov A."/>
            <person name="Roberts R.J."/>
            <person name="Anton B.P."/>
            <person name="Vincze T."/>
        </authorList>
    </citation>
    <scope>NUCLEOTIDE SEQUENCE [LARGE SCALE GENOMIC DNA]</scope>
    <source>
        <strain evidence="2 3">NEB129</strain>
    </source>
</reference>